<comment type="caution">
    <text evidence="2">The sequence shown here is derived from an EMBL/GenBank/DDBJ whole genome shotgun (WGS) entry which is preliminary data.</text>
</comment>
<reference evidence="3" key="1">
    <citation type="journal article" date="2019" name="Int. J. Syst. Evol. Microbiol.">
        <title>The Global Catalogue of Microorganisms (GCM) 10K type strain sequencing project: providing services to taxonomists for standard genome sequencing and annotation.</title>
        <authorList>
            <consortium name="The Broad Institute Genomics Platform"/>
            <consortium name="The Broad Institute Genome Sequencing Center for Infectious Disease"/>
            <person name="Wu L."/>
            <person name="Ma J."/>
        </authorList>
    </citation>
    <scope>NUCLEOTIDE SEQUENCE [LARGE SCALE GENOMIC DNA]</scope>
    <source>
        <strain evidence="3">CGMCC 1.15420</strain>
    </source>
</reference>
<keyword evidence="3" id="KW-1185">Reference proteome</keyword>
<accession>A0ABQ1VZQ7</accession>
<dbReference type="InterPro" id="IPR000073">
    <property type="entry name" value="AB_hydrolase_1"/>
</dbReference>
<name>A0ABQ1VZQ7_9BACL</name>
<sequence>MPDLPGHGASKDIPFSIQDSADRLIQLIEEKAAGKPEGSEVILIGFSLGAQVIIQLLSMRPDLVAVALLNSALVRPNALIRQLIRPTVRLSFPGM</sequence>
<gene>
    <name evidence="2" type="ORF">GCM10010913_31710</name>
</gene>
<proteinExistence type="predicted"/>
<dbReference type="RefSeq" id="WP_120461036.1">
    <property type="nucleotide sequence ID" value="NZ_BMIW01000024.1"/>
</dbReference>
<dbReference type="InterPro" id="IPR029058">
    <property type="entry name" value="AB_hydrolase_fold"/>
</dbReference>
<evidence type="ECO:0000313" key="2">
    <source>
        <dbReference type="EMBL" id="GGG07528.1"/>
    </source>
</evidence>
<protein>
    <recommendedName>
        <fullName evidence="1">AB hydrolase-1 domain-containing protein</fullName>
    </recommendedName>
</protein>
<dbReference type="SUPFAM" id="SSF53474">
    <property type="entry name" value="alpha/beta-Hydrolases"/>
    <property type="match status" value="1"/>
</dbReference>
<dbReference type="Pfam" id="PF12697">
    <property type="entry name" value="Abhydrolase_6"/>
    <property type="match status" value="1"/>
</dbReference>
<evidence type="ECO:0000259" key="1">
    <source>
        <dbReference type="Pfam" id="PF12697"/>
    </source>
</evidence>
<organism evidence="2 3">
    <name type="scientific">Paenibacillus aceti</name>
    <dbReference type="NCBI Taxonomy" id="1820010"/>
    <lineage>
        <taxon>Bacteria</taxon>
        <taxon>Bacillati</taxon>
        <taxon>Bacillota</taxon>
        <taxon>Bacilli</taxon>
        <taxon>Bacillales</taxon>
        <taxon>Paenibacillaceae</taxon>
        <taxon>Paenibacillus</taxon>
    </lineage>
</organism>
<feature type="domain" description="AB hydrolase-1" evidence="1">
    <location>
        <begin position="2"/>
        <end position="82"/>
    </location>
</feature>
<dbReference type="EMBL" id="BMIW01000024">
    <property type="protein sequence ID" value="GGG07528.1"/>
    <property type="molecule type" value="Genomic_DNA"/>
</dbReference>
<dbReference type="Proteomes" id="UP000608420">
    <property type="component" value="Unassembled WGS sequence"/>
</dbReference>
<evidence type="ECO:0000313" key="3">
    <source>
        <dbReference type="Proteomes" id="UP000608420"/>
    </source>
</evidence>
<dbReference type="Gene3D" id="3.40.50.1820">
    <property type="entry name" value="alpha/beta hydrolase"/>
    <property type="match status" value="1"/>
</dbReference>